<dbReference type="InterPro" id="IPR011856">
    <property type="entry name" value="tRNA_endonuc-like_dom_sf"/>
</dbReference>
<sequence>MPATELVDPGGGGMTRWSEKEFEEYQAKRDRLAPLPRYSDLAGAGDPDEGPESKLQGKITKWAKEWGKPCLSFPRTAKVRSFLPEGWPDIVLILRGRVLFIELKAAKGRKSKEQIQMRLQFMALGHEIWEIRSYHAFISLVGASNQELGASKG</sequence>
<evidence type="ECO:0000313" key="2">
    <source>
        <dbReference type="EMBL" id="QJA53057.1"/>
    </source>
</evidence>
<accession>A0A6H2A0G7</accession>
<dbReference type="EMBL" id="MT141205">
    <property type="protein sequence ID" value="QJA56199.1"/>
    <property type="molecule type" value="Genomic_DNA"/>
</dbReference>
<organism evidence="2">
    <name type="scientific">viral metagenome</name>
    <dbReference type="NCBI Taxonomy" id="1070528"/>
    <lineage>
        <taxon>unclassified sequences</taxon>
        <taxon>metagenomes</taxon>
        <taxon>organismal metagenomes</taxon>
    </lineage>
</organism>
<name>A0A6H2A0G7_9ZZZZ</name>
<evidence type="ECO:0008006" key="4">
    <source>
        <dbReference type="Google" id="ProtNLM"/>
    </source>
</evidence>
<evidence type="ECO:0000256" key="1">
    <source>
        <dbReference type="SAM" id="MobiDB-lite"/>
    </source>
</evidence>
<dbReference type="Gene3D" id="3.40.1350.10">
    <property type="match status" value="1"/>
</dbReference>
<gene>
    <name evidence="3" type="ORF">MM415B01904_0017</name>
    <name evidence="2" type="ORF">TM448A03175_0004</name>
</gene>
<protein>
    <recommendedName>
        <fullName evidence="4">VRR-NUC domain-containing protein</fullName>
    </recommendedName>
</protein>
<proteinExistence type="predicted"/>
<dbReference type="AlphaFoldDB" id="A0A6H2A0G7"/>
<dbReference type="EMBL" id="MT144390">
    <property type="protein sequence ID" value="QJA53057.1"/>
    <property type="molecule type" value="Genomic_DNA"/>
</dbReference>
<feature type="region of interest" description="Disordered" evidence="1">
    <location>
        <begin position="36"/>
        <end position="56"/>
    </location>
</feature>
<evidence type="ECO:0000313" key="3">
    <source>
        <dbReference type="EMBL" id="QJA56199.1"/>
    </source>
</evidence>
<dbReference type="GO" id="GO:0003676">
    <property type="term" value="F:nucleic acid binding"/>
    <property type="evidence" value="ECO:0007669"/>
    <property type="project" value="InterPro"/>
</dbReference>
<reference evidence="2" key="1">
    <citation type="submission" date="2020-03" db="EMBL/GenBank/DDBJ databases">
        <title>The deep terrestrial virosphere.</title>
        <authorList>
            <person name="Holmfeldt K."/>
            <person name="Nilsson E."/>
            <person name="Simone D."/>
            <person name="Lopez-Fernandez M."/>
            <person name="Wu X."/>
            <person name="de Brujin I."/>
            <person name="Lundin D."/>
            <person name="Andersson A."/>
            <person name="Bertilsson S."/>
            <person name="Dopson M."/>
        </authorList>
    </citation>
    <scope>NUCLEOTIDE SEQUENCE</scope>
    <source>
        <strain evidence="3">MM415B01904</strain>
        <strain evidence="2">TM448A03175</strain>
    </source>
</reference>